<feature type="non-terminal residue" evidence="3">
    <location>
        <position position="1851"/>
    </location>
</feature>
<feature type="region of interest" description="Disordered" evidence="2">
    <location>
        <begin position="1529"/>
        <end position="1574"/>
    </location>
</feature>
<feature type="region of interest" description="Disordered" evidence="2">
    <location>
        <begin position="85"/>
        <end position="117"/>
    </location>
</feature>
<gene>
    <name evidence="3" type="ORF">GNI_009970</name>
</gene>
<keyword evidence="4" id="KW-1185">Reference proteome</keyword>
<feature type="region of interest" description="Disordered" evidence="2">
    <location>
        <begin position="1418"/>
        <end position="1457"/>
    </location>
</feature>
<accession>A0A023BCU5</accession>
<feature type="compositionally biased region" description="Gly residues" evidence="2">
    <location>
        <begin position="95"/>
        <end position="110"/>
    </location>
</feature>
<dbReference type="VEuPathDB" id="CryptoDB:GNI_009970"/>
<feature type="compositionally biased region" description="Low complexity" evidence="2">
    <location>
        <begin position="1538"/>
        <end position="1547"/>
    </location>
</feature>
<evidence type="ECO:0000256" key="2">
    <source>
        <dbReference type="SAM" id="MobiDB-lite"/>
    </source>
</evidence>
<feature type="region of interest" description="Disordered" evidence="2">
    <location>
        <begin position="430"/>
        <end position="455"/>
    </location>
</feature>
<feature type="region of interest" description="Disordered" evidence="2">
    <location>
        <begin position="1"/>
        <end position="24"/>
    </location>
</feature>
<evidence type="ECO:0000313" key="4">
    <source>
        <dbReference type="Proteomes" id="UP000019763"/>
    </source>
</evidence>
<feature type="region of interest" description="Disordered" evidence="2">
    <location>
        <begin position="1287"/>
        <end position="1313"/>
    </location>
</feature>
<evidence type="ECO:0000256" key="1">
    <source>
        <dbReference type="SAM" id="Coils"/>
    </source>
</evidence>
<name>A0A023BCU5_GRENI</name>
<dbReference type="EMBL" id="AFNH02000076">
    <property type="protein sequence ID" value="EZG86538.1"/>
    <property type="molecule type" value="Genomic_DNA"/>
</dbReference>
<keyword evidence="1" id="KW-0175">Coiled coil</keyword>
<dbReference type="eggNOG" id="ENOG502SPW0">
    <property type="taxonomic scope" value="Eukaryota"/>
</dbReference>
<dbReference type="OrthoDB" id="2684236at2759"/>
<organism evidence="3 4">
    <name type="scientific">Gregarina niphandrodes</name>
    <name type="common">Septate eugregarine</name>
    <dbReference type="NCBI Taxonomy" id="110365"/>
    <lineage>
        <taxon>Eukaryota</taxon>
        <taxon>Sar</taxon>
        <taxon>Alveolata</taxon>
        <taxon>Apicomplexa</taxon>
        <taxon>Conoidasida</taxon>
        <taxon>Gregarinasina</taxon>
        <taxon>Eugregarinorida</taxon>
        <taxon>Gregarinidae</taxon>
        <taxon>Gregarina</taxon>
    </lineage>
</organism>
<evidence type="ECO:0000313" key="3">
    <source>
        <dbReference type="EMBL" id="EZG86538.1"/>
    </source>
</evidence>
<dbReference type="RefSeq" id="XP_011128748.1">
    <property type="nucleotide sequence ID" value="XM_011130446.1"/>
</dbReference>
<comment type="caution">
    <text evidence="3">The sequence shown here is derived from an EMBL/GenBank/DDBJ whole genome shotgun (WGS) entry which is preliminary data.</text>
</comment>
<feature type="compositionally biased region" description="Polar residues" evidence="2">
    <location>
        <begin position="1"/>
        <end position="21"/>
    </location>
</feature>
<feature type="compositionally biased region" description="Gly residues" evidence="2">
    <location>
        <begin position="1431"/>
        <end position="1444"/>
    </location>
</feature>
<dbReference type="Proteomes" id="UP000019763">
    <property type="component" value="Unassembled WGS sequence"/>
</dbReference>
<sequence length="1851" mass="203804">MDRPSSHYQPTGQASGRSSAAVSDRHRQASAICEYYFQDLWGVTKPPPNASRLHENAMQLAACLQTVGDTLVSSQAELESTLAKLPAGPAPTEPQGGGTPDVSPSGGGPPGGRPQQSAYSELWAEDPFAGIPMKSSSKEQVSSKAVFSDDLFADDPYPNPYPGPTAGGSLYANPYGSTHSDPYTEKISGVRTGVVDCSRLSLVSLAMRSAADALGHLPPVISQNLSKEMGGVASAIYGRVARAVETVRNMETTDLMVEPFYVVHCAETRSRAAVLILIRRFEEYKLVLVDPSVDSEPYRERYDSLLYRVVPHSVWDCSANVKALQDSAFWTVLLSLGCVPNPKNTATLYTVLLPFVGRRVYRPHDLHFLADPGLSPNVAMANWHLAELVGCVLVEELLGPEGLPRGTVAAVQVRLWSKLATDLAAVGDVSRTPRKSGSREAGLRQAGSREAGLSSQPREVADLDCLLDDYLEIRTFLSRHICYSIKRWQDQFPILAGEAQILCEHMLREEAPPTGSSYVQDTMLRGKCGLPLFGMLSCHRASMLFDGPRNFVGGIVARPDLTAPEQWRKKILDGADFAHALKTALETLANIEYQRRFIKHHMWLCWSLMEDFVLSVIPMEFIGITAVIKDLSRSDQLSIVADLVDLLRFLSVTYVRIISSIPSQNDIVGFQGSKAIVASTLLLLMDSVMRQVPYDNVGAWTTVYKKNYSIGIHGIDDLTSFIPSTDPAVLRARVHVLDVLRLSVGKIEIFPFDLLGPCYGANEMKLWEEISDVIGFMPNCPLADKRQVLASVMQNENHHLHSLVPEWTQLRNAVFITKFILNTTVANSALQSMSPTMTESNPSWRFVKTENGLQHFRVTFMNKAGRAVANCLFTKIQPHGSTNNLLVPVCECERTGVFAYGDLRKAFDEHTRVQSQRVRQLRNEKGDQATSILPTAYATFNAFSKYITGFWDSTADEQSVDMTSVPPGHLFGDNVSFIQQGIDQGGHETAWVALAQKVSKGIRYETDILNLKAIPILHRVLTPWDTEVFLELLGSPYIRIPSLLAFFAHGARIEALASPHIQAILWTAIFEPGSWKSEDLLSKESGKLMLGVKYPPESDYHAKVYMSTRMGLLMNELLYNGSNIIQSLVDLMRHTYDKETGKLDLQSNAPIVALGFVVQLATKVLNFVRYMSEEAEFLISQWTSSPISNTTDWRTHFARLYERLSQPLLCEITPALSKWAQDATAKKKIVLAVFTRSLVVAVLTCVRKQSHLTNCGESLFFVLAHRPFFHTEATFETSDARAFDQTEVGSDAEDETGVPRAAAGSGSQEAKTPSTPLGLALIDIFKCLHALRTHFLLKCEVPLRPWGLAEARSRSQSPVRGEPALDGALEELWDNDPETGDVAVALEEQETHRRQASRQTFCDSVLRVVVGGDPSFAANAAQDGDAQTGRGDSGTGENGCGESGSGQRTAIWERSSEASAGRASPFRALSGCYWGRYVRKTGGSETAVEIDYQFGEMSFLQRGFQILGDWAWEFDDFREVVLPRVTAKTGAGKDGAKDPGAAGAAPKSLPSAPGSALGSPTPSQRSSAEEAGGSKPVLHCATLTNTADMLHIRLIGLLEYDLVRLKAMSSGMLVTERTDRYFAEREARLKEVMRQLQTLKELSEQRPKKGLDAAQKKEYKKLLGELEELEATVTPGDVLNAGSWTTASLVHLLWNGPELPLLKAWKMGSPYKDVPFYETQKGDQKSAEFRRFLCFIEWFSRDSFVPFPPTKTIRPENVREVVYDRVRDVVEVFALVPLGNRLVRQCVYNSNGDWSLGSLRAACVSELAAPAKGAGAAPLANNLFLGVGGERPRVVCSWGTPLSREMSPHET</sequence>
<protein>
    <submittedName>
        <fullName evidence="3">Uncharacterized protein</fullName>
    </submittedName>
</protein>
<feature type="coiled-coil region" evidence="1">
    <location>
        <begin position="1622"/>
        <end position="1672"/>
    </location>
</feature>
<dbReference type="GeneID" id="22910611"/>
<reference evidence="3" key="1">
    <citation type="submission" date="2013-12" db="EMBL/GenBank/DDBJ databases">
        <authorList>
            <person name="Omoto C.K."/>
            <person name="Sibley D."/>
            <person name="Venepally P."/>
            <person name="Hadjithomas M."/>
            <person name="Karamycheva S."/>
            <person name="Brunk B."/>
            <person name="Roos D."/>
            <person name="Caler E."/>
            <person name="Lorenzi H."/>
        </authorList>
    </citation>
    <scope>NUCLEOTIDE SEQUENCE</scope>
</reference>
<proteinExistence type="predicted"/>